<organism evidence="1">
    <name type="scientific">Hellea balneolensis</name>
    <dbReference type="NCBI Taxonomy" id="287478"/>
    <lineage>
        <taxon>Bacteria</taxon>
        <taxon>Pseudomonadati</taxon>
        <taxon>Pseudomonadota</taxon>
        <taxon>Alphaproteobacteria</taxon>
        <taxon>Maricaulales</taxon>
        <taxon>Robiginitomaculaceae</taxon>
        <taxon>Hellea</taxon>
    </lineage>
</organism>
<name>A0A7C5M0I8_9PROT</name>
<dbReference type="GO" id="GO:0005829">
    <property type="term" value="C:cytosol"/>
    <property type="evidence" value="ECO:0007669"/>
    <property type="project" value="TreeGrafter"/>
</dbReference>
<dbReference type="InterPro" id="IPR009078">
    <property type="entry name" value="Ferritin-like_SF"/>
</dbReference>
<dbReference type="InterPro" id="IPR052703">
    <property type="entry name" value="Aromatic_CoA_ox/epox"/>
</dbReference>
<reference evidence="1" key="1">
    <citation type="journal article" date="2020" name="mSystems">
        <title>Genome- and Community-Level Interaction Insights into Carbon Utilization and Element Cycling Functions of Hydrothermarchaeota in Hydrothermal Sediment.</title>
        <authorList>
            <person name="Zhou Z."/>
            <person name="Liu Y."/>
            <person name="Xu W."/>
            <person name="Pan J."/>
            <person name="Luo Z.H."/>
            <person name="Li M."/>
        </authorList>
    </citation>
    <scope>NUCLEOTIDE SEQUENCE [LARGE SCALE GENOMIC DNA]</scope>
    <source>
        <strain evidence="1">HyVt-485</strain>
    </source>
</reference>
<evidence type="ECO:0000313" key="1">
    <source>
        <dbReference type="EMBL" id="HHL43208.1"/>
    </source>
</evidence>
<dbReference type="Pfam" id="PF05138">
    <property type="entry name" value="PaaA_PaaC"/>
    <property type="match status" value="1"/>
</dbReference>
<dbReference type="InterPro" id="IPR012347">
    <property type="entry name" value="Ferritin-like"/>
</dbReference>
<dbReference type="Gene3D" id="1.20.1260.10">
    <property type="match status" value="1"/>
</dbReference>
<dbReference type="PIRSF" id="PIRSF037834">
    <property type="entry name" value="PA_CoA_Oase3"/>
    <property type="match status" value="1"/>
</dbReference>
<dbReference type="Proteomes" id="UP000885830">
    <property type="component" value="Unassembled WGS sequence"/>
</dbReference>
<dbReference type="InterPro" id="IPR007814">
    <property type="entry name" value="PaaA_PaaC"/>
</dbReference>
<accession>A0A7C5M0I8</accession>
<dbReference type="AlphaFoldDB" id="A0A7C5M0I8"/>
<dbReference type="PANTHER" id="PTHR30458:SF0">
    <property type="entry name" value="1,2-PHENYLACETYL-COA EPOXIDASE, SUBUNIT C"/>
    <property type="match status" value="1"/>
</dbReference>
<dbReference type="NCBIfam" id="TIGR02158">
    <property type="entry name" value="PA_CoA_Oxy3"/>
    <property type="match status" value="1"/>
</dbReference>
<dbReference type="PANTHER" id="PTHR30458">
    <property type="entry name" value="PHENYLACETIC ACID DEGRADATION PROTEIN PAA"/>
    <property type="match status" value="1"/>
</dbReference>
<gene>
    <name evidence="1" type="primary">paaI</name>
    <name evidence="1" type="ORF">ENJ42_06300</name>
</gene>
<dbReference type="GO" id="GO:0010124">
    <property type="term" value="P:phenylacetate catabolic process"/>
    <property type="evidence" value="ECO:0007669"/>
    <property type="project" value="InterPro"/>
</dbReference>
<sequence>MDRSDAHLFEYALRLGDNALILGQRLGAWCGHAPVLEEDIAMANMALDLIGQARLWLSLAGDIEGKSRSEDDLAFLRDEREFKNVLLVERPNGDFGTTIMRQFLFDAFSHFLLEALKNSNDRRFAEIAEKAAKEVHYHLERSSDLVVRLGDGTQESHEYMQNALDDLWRFTGELFIGDTIDEALCAAGIVPPLETIQGQYDEYVNRVFALAKITPPTEVHMQKGGKAGLHTEAMGPLLAEMQFLQRAYPGARW</sequence>
<dbReference type="SUPFAM" id="SSF47240">
    <property type="entry name" value="Ferritin-like"/>
    <property type="match status" value="1"/>
</dbReference>
<protein>
    <submittedName>
        <fullName evidence="1">Phenylacetate-CoA oxygenase subunit PaaI</fullName>
    </submittedName>
</protein>
<dbReference type="InterPro" id="IPR011882">
    <property type="entry name" value="PaaC"/>
</dbReference>
<proteinExistence type="predicted"/>
<dbReference type="EMBL" id="DRMJ01000324">
    <property type="protein sequence ID" value="HHL43208.1"/>
    <property type="molecule type" value="Genomic_DNA"/>
</dbReference>
<comment type="caution">
    <text evidence="1">The sequence shown here is derived from an EMBL/GenBank/DDBJ whole genome shotgun (WGS) entry which is preliminary data.</text>
</comment>